<keyword evidence="1" id="KW-0472">Membrane</keyword>
<comment type="caution">
    <text evidence="3">The sequence shown here is derived from an EMBL/GenBank/DDBJ whole genome shotgun (WGS) entry which is preliminary data.</text>
</comment>
<dbReference type="AlphaFoldDB" id="A0A098S8V3"/>
<protein>
    <recommendedName>
        <fullName evidence="2">DUF4350 domain-containing protein</fullName>
    </recommendedName>
</protein>
<keyword evidence="4" id="KW-1185">Reference proteome</keyword>
<accession>A0A098S8V3</accession>
<reference evidence="3 4" key="1">
    <citation type="journal article" date="2014" name="Int. J. Syst. Evol. Microbiol.">
        <title>Phaeodactylibacter xiamenensis gen. nov., sp. nov., a member of the family Saprospiraceae isolated from the marine alga Phaeodactylum tricornutum.</title>
        <authorList>
            <person name="Chen Z.Jr."/>
            <person name="Lei X."/>
            <person name="Lai Q."/>
            <person name="Li Y."/>
            <person name="Zhang B."/>
            <person name="Zhang J."/>
            <person name="Zhang H."/>
            <person name="Yang L."/>
            <person name="Zheng W."/>
            <person name="Tian Y."/>
            <person name="Yu Z."/>
            <person name="Xu H.Jr."/>
            <person name="Zheng T."/>
        </authorList>
    </citation>
    <scope>NUCLEOTIDE SEQUENCE [LARGE SCALE GENOMIC DNA]</scope>
    <source>
        <strain evidence="3 4">KD52</strain>
    </source>
</reference>
<gene>
    <name evidence="3" type="ORF">IX84_07670</name>
</gene>
<dbReference type="InterPro" id="IPR025646">
    <property type="entry name" value="DUF4350"/>
</dbReference>
<dbReference type="STRING" id="1524460.IX84_07670"/>
<organism evidence="3 4">
    <name type="scientific">Phaeodactylibacter xiamenensis</name>
    <dbReference type="NCBI Taxonomy" id="1524460"/>
    <lineage>
        <taxon>Bacteria</taxon>
        <taxon>Pseudomonadati</taxon>
        <taxon>Bacteroidota</taxon>
        <taxon>Saprospiria</taxon>
        <taxon>Saprospirales</taxon>
        <taxon>Haliscomenobacteraceae</taxon>
        <taxon>Phaeodactylibacter</taxon>
    </lineage>
</organism>
<name>A0A098S8V3_9BACT</name>
<dbReference type="EMBL" id="JPOS01000018">
    <property type="protein sequence ID" value="KGE88550.1"/>
    <property type="molecule type" value="Genomic_DNA"/>
</dbReference>
<keyword evidence="1" id="KW-1133">Transmembrane helix</keyword>
<evidence type="ECO:0000313" key="3">
    <source>
        <dbReference type="EMBL" id="KGE88550.1"/>
    </source>
</evidence>
<dbReference type="Pfam" id="PF14258">
    <property type="entry name" value="DUF4350"/>
    <property type="match status" value="1"/>
</dbReference>
<feature type="domain" description="DUF4350" evidence="2">
    <location>
        <begin position="42"/>
        <end position="234"/>
    </location>
</feature>
<keyword evidence="1" id="KW-0812">Transmembrane</keyword>
<dbReference type="RefSeq" id="WP_044218171.1">
    <property type="nucleotide sequence ID" value="NZ_JBKAGJ010000006.1"/>
</dbReference>
<sequence length="425" mass="48627">MLNKRRTITIAVALAIIGLLLTLLFRSDRKEPVDWRETYEGQSRAPYGTSILKTLLEGHFQTDTLLVLQDSLKGQLDTLPADAVYLFFGQAMYQDSADQQALMDFIAAGNTAFMATKSLPDYLGASLFATRAYCPGTDWDQYQLVVDSTAGLNFVHPNLAVDNNMQFTFIDRGYPANYYWTGLPPALFCAQEEAFLPLGIISDTLYNFTRQAYGNGYVYLHTTPLAFANYHLIEDYGVEYLRRVLTHLDAAGPVYWDRYSQVPEKSDGFQPPTGQRRLNADGPLSFILSEPALTWAWYLLLGMGILYLVFRAKRQQRVIPVLEPNRNTSLEFLNMIGRLYFLQNNHRQLALQQISMLKQHIRRRYDIKELSEETAPTLAQRSGVEEAHLKRLMTFDRNIQSSTFMSGKTLSDFHQLIEHFYQNSK</sequence>
<feature type="transmembrane region" description="Helical" evidence="1">
    <location>
        <begin position="292"/>
        <end position="310"/>
    </location>
</feature>
<evidence type="ECO:0000313" key="4">
    <source>
        <dbReference type="Proteomes" id="UP000029736"/>
    </source>
</evidence>
<evidence type="ECO:0000259" key="2">
    <source>
        <dbReference type="Pfam" id="PF14258"/>
    </source>
</evidence>
<evidence type="ECO:0000256" key="1">
    <source>
        <dbReference type="SAM" id="Phobius"/>
    </source>
</evidence>
<dbReference type="OrthoDB" id="1111222at2"/>
<dbReference type="Proteomes" id="UP000029736">
    <property type="component" value="Unassembled WGS sequence"/>
</dbReference>
<proteinExistence type="predicted"/>